<sequence length="905" mass="98793">MASQVAANTFLRDPMPQFHRKPSQESSPPPSPTNPDAISPESHDPQLRNYALSSSAARPSPLMTDATTIRPRIPGRQETPPSPPNSVFIDGEGISPATASPGGMGGTALHSTRQSVESTSNSLKDKFSRVFRGHKRGGSDTSWSAKSGYARHKKNNSCSTNTTVNPLSHIQSASSRTSYPDQPQTAPSTSAGKGTLYNGSQDNSPISARSSNYNLGVQKSAAESKRQSQPRRIMNGGEVRIEIIPQRPMPDEITPESDADKYYDYYTRTQTESPGHDSSLVVEYYSSNSSAHRFVPSYSPAEYKSSLARKPTGDTYSSRERRYVEDSVADRFGGFHFGVESSQTSPIESSDVLRSDSDLSRPVHTYSRKASSSISNSQYDTTTSRTLPSRQNTNGSRPPFSRDVSSSSYIINGRKVTTPDPGEEVTRELKRLSKISAGSGVSGVAIVVTADGPTSTRHSVDSEENSSYESHKWTAEEKGKGRAASSDPSGTQRSHTRSLSGHSQWTEGSHHSDENNDSKSLLPAVPEIYATRKLKAQEPPSDILVHHGDPRFEYTYRMRQTTDEKPIFVPHYRYDSALSFPNRNALAVPSLAKPPNTSDGMPGSPTFANRLGGSGSILTRPPSAMLRAQSDTSGSNLSLAIPQGDFSCDLEHRPKTSHAETYHPAGHAQDRQSLIHPALRHDPERNVKREVVSMTGLETLGSQFRNASPFSRLSHGRDADSLDITYAESNRHSQYTQASNDRHITYGDSLAPPTPAPTKTRFSNRFSRVSWKPSQFLLFQMLPKRPKKFMRRSLTPHLYNAQDIALDKSDTESQMAQVVQENEDMAKRQTKIGRMLLFACLIFPPLWVLVACGGFDSAVQSATGGQVRCVGRLEKRIAIVLSTVTMVALVVGVVVGVSVAATAAA</sequence>
<protein>
    <submittedName>
        <fullName evidence="3">Uncharacterized protein</fullName>
    </submittedName>
</protein>
<evidence type="ECO:0000313" key="3">
    <source>
        <dbReference type="EMBL" id="CCX09438.1"/>
    </source>
</evidence>
<feature type="compositionally biased region" description="Polar residues" evidence="1">
    <location>
        <begin position="368"/>
        <end position="396"/>
    </location>
</feature>
<feature type="compositionally biased region" description="Basic and acidic residues" evidence="1">
    <location>
        <begin position="508"/>
        <end position="517"/>
    </location>
</feature>
<dbReference type="OMA" id="PRRIMNG"/>
<evidence type="ECO:0000256" key="2">
    <source>
        <dbReference type="SAM" id="Phobius"/>
    </source>
</evidence>
<name>U4L124_PYROM</name>
<reference evidence="3 4" key="1">
    <citation type="journal article" date="2013" name="PLoS Genet.">
        <title>The genome and development-dependent transcriptomes of Pyronema confluens: a window into fungal evolution.</title>
        <authorList>
            <person name="Traeger S."/>
            <person name="Altegoer F."/>
            <person name="Freitag M."/>
            <person name="Gabaldon T."/>
            <person name="Kempken F."/>
            <person name="Kumar A."/>
            <person name="Marcet-Houben M."/>
            <person name="Poggeler S."/>
            <person name="Stajich J.E."/>
            <person name="Nowrousian M."/>
        </authorList>
    </citation>
    <scope>NUCLEOTIDE SEQUENCE [LARGE SCALE GENOMIC DNA]</scope>
    <source>
        <strain evidence="4">CBS 100304</strain>
        <tissue evidence="3">Vegetative mycelium</tissue>
    </source>
</reference>
<feature type="region of interest" description="Disordered" evidence="1">
    <location>
        <begin position="452"/>
        <end position="521"/>
    </location>
</feature>
<evidence type="ECO:0000256" key="1">
    <source>
        <dbReference type="SAM" id="MobiDB-lite"/>
    </source>
</evidence>
<feature type="transmembrane region" description="Helical" evidence="2">
    <location>
        <begin position="835"/>
        <end position="856"/>
    </location>
</feature>
<dbReference type="OrthoDB" id="5353066at2759"/>
<feature type="region of interest" description="Disordered" evidence="1">
    <location>
        <begin position="1"/>
        <end position="239"/>
    </location>
</feature>
<dbReference type="Proteomes" id="UP000018144">
    <property type="component" value="Unassembled WGS sequence"/>
</dbReference>
<keyword evidence="2" id="KW-1133">Transmembrane helix</keyword>
<keyword evidence="2" id="KW-0812">Transmembrane</keyword>
<feature type="region of interest" description="Disordered" evidence="1">
    <location>
        <begin position="335"/>
        <end position="425"/>
    </location>
</feature>
<keyword evidence="2" id="KW-0472">Membrane</keyword>
<feature type="compositionally biased region" description="Polar residues" evidence="1">
    <location>
        <begin position="486"/>
        <end position="507"/>
    </location>
</feature>
<feature type="compositionally biased region" description="Low complexity" evidence="1">
    <location>
        <begin position="51"/>
        <end position="62"/>
    </location>
</feature>
<dbReference type="AlphaFoldDB" id="U4L124"/>
<feature type="compositionally biased region" description="Polar residues" evidence="1">
    <location>
        <begin position="156"/>
        <end position="217"/>
    </location>
</feature>
<gene>
    <name evidence="3" type="ORF">PCON_09031</name>
</gene>
<dbReference type="EMBL" id="HF935465">
    <property type="protein sequence ID" value="CCX09438.1"/>
    <property type="molecule type" value="Genomic_DNA"/>
</dbReference>
<proteinExistence type="predicted"/>
<feature type="compositionally biased region" description="Polar residues" evidence="1">
    <location>
        <begin position="109"/>
        <end position="122"/>
    </location>
</feature>
<feature type="compositionally biased region" description="Basic and acidic residues" evidence="1">
    <location>
        <begin position="351"/>
        <end position="361"/>
    </location>
</feature>
<organism evidence="3 4">
    <name type="scientific">Pyronema omphalodes (strain CBS 100304)</name>
    <name type="common">Pyronema confluens</name>
    <dbReference type="NCBI Taxonomy" id="1076935"/>
    <lineage>
        <taxon>Eukaryota</taxon>
        <taxon>Fungi</taxon>
        <taxon>Dikarya</taxon>
        <taxon>Ascomycota</taxon>
        <taxon>Pezizomycotina</taxon>
        <taxon>Pezizomycetes</taxon>
        <taxon>Pezizales</taxon>
        <taxon>Pyronemataceae</taxon>
        <taxon>Pyronema</taxon>
    </lineage>
</organism>
<keyword evidence="4" id="KW-1185">Reference proteome</keyword>
<evidence type="ECO:0000313" key="4">
    <source>
        <dbReference type="Proteomes" id="UP000018144"/>
    </source>
</evidence>
<feature type="transmembrane region" description="Helical" evidence="2">
    <location>
        <begin position="877"/>
        <end position="904"/>
    </location>
</feature>
<feature type="compositionally biased region" description="Basic and acidic residues" evidence="1">
    <location>
        <begin position="469"/>
        <end position="480"/>
    </location>
</feature>
<accession>U4L124</accession>